<dbReference type="Gene3D" id="1.10.3720.10">
    <property type="entry name" value="MetI-like"/>
    <property type="match status" value="1"/>
</dbReference>
<keyword evidence="6 7" id="KW-0472">Membrane</keyword>
<organism evidence="9">
    <name type="scientific">uncultured spirochete</name>
    <dbReference type="NCBI Taxonomy" id="156406"/>
    <lineage>
        <taxon>Bacteria</taxon>
        <taxon>Pseudomonadati</taxon>
        <taxon>Spirochaetota</taxon>
        <taxon>Spirochaetia</taxon>
        <taxon>Spirochaetales</taxon>
        <taxon>environmental samples</taxon>
    </lineage>
</organism>
<evidence type="ECO:0000256" key="7">
    <source>
        <dbReference type="RuleBase" id="RU363032"/>
    </source>
</evidence>
<dbReference type="Pfam" id="PF00528">
    <property type="entry name" value="BPD_transp_1"/>
    <property type="match status" value="1"/>
</dbReference>
<dbReference type="GO" id="GO:0005886">
    <property type="term" value="C:plasma membrane"/>
    <property type="evidence" value="ECO:0007669"/>
    <property type="project" value="UniProtKB-SubCell"/>
</dbReference>
<sequence length="313" mass="34720">MFSRKPATELPRAQGQAGKARGRAPFLFLAPAIIVVFAVLIFPIIFSLFVSTYNWPLSQGAGVRHFVGLGNYAALTQDPEFWNSLKLQLGFIFIAIPIELLFGFAAALLLNREFFGARVVRSLLLLPVFFLPILSGMTWRFMLQPRYGPLNALLLKLGAPEITWLGNPATAYAAIIVQDIWRMWPFMFMLLYAALTSIPQELMEAAEIDGAGFWLKLRSLTIPLLTPTILTAVLLRIIDALRVFSEVYVMTEGGPGSATMLFSLYTQRQAFGYQKVGMASAMAIFLLVISIVFALTLVRKNMSLDVLEEKAGA</sequence>
<evidence type="ECO:0000256" key="1">
    <source>
        <dbReference type="ARBA" id="ARBA00004651"/>
    </source>
</evidence>
<dbReference type="EMBL" id="FWDM01000035">
    <property type="protein sequence ID" value="SLM15211.1"/>
    <property type="molecule type" value="Genomic_DNA"/>
</dbReference>
<evidence type="ECO:0000256" key="4">
    <source>
        <dbReference type="ARBA" id="ARBA00022692"/>
    </source>
</evidence>
<proteinExistence type="inferred from homology"/>
<evidence type="ECO:0000313" key="9">
    <source>
        <dbReference type="EMBL" id="SLM15211.1"/>
    </source>
</evidence>
<dbReference type="CDD" id="cd06261">
    <property type="entry name" value="TM_PBP2"/>
    <property type="match status" value="1"/>
</dbReference>
<protein>
    <submittedName>
        <fullName evidence="9">Carbohydrate ABC transporter membrane protein 1, CUT1 family</fullName>
    </submittedName>
</protein>
<keyword evidence="4 7" id="KW-0812">Transmembrane</keyword>
<keyword evidence="2 7" id="KW-0813">Transport</keyword>
<dbReference type="InterPro" id="IPR035906">
    <property type="entry name" value="MetI-like_sf"/>
</dbReference>
<dbReference type="PROSITE" id="PS50928">
    <property type="entry name" value="ABC_TM1"/>
    <property type="match status" value="1"/>
</dbReference>
<dbReference type="PANTHER" id="PTHR43005">
    <property type="entry name" value="BLR7065 PROTEIN"/>
    <property type="match status" value="1"/>
</dbReference>
<evidence type="ECO:0000256" key="2">
    <source>
        <dbReference type="ARBA" id="ARBA00022448"/>
    </source>
</evidence>
<feature type="transmembrane region" description="Helical" evidence="7">
    <location>
        <begin position="276"/>
        <end position="298"/>
    </location>
</feature>
<feature type="transmembrane region" description="Helical" evidence="7">
    <location>
        <begin position="89"/>
        <end position="110"/>
    </location>
</feature>
<feature type="transmembrane region" description="Helical" evidence="7">
    <location>
        <begin position="26"/>
        <end position="50"/>
    </location>
</feature>
<dbReference type="SUPFAM" id="SSF161098">
    <property type="entry name" value="MetI-like"/>
    <property type="match status" value="1"/>
</dbReference>
<evidence type="ECO:0000259" key="8">
    <source>
        <dbReference type="PROSITE" id="PS50928"/>
    </source>
</evidence>
<accession>A0A3P3XL37</accession>
<keyword evidence="5 7" id="KW-1133">Transmembrane helix</keyword>
<keyword evidence="3" id="KW-1003">Cell membrane</keyword>
<reference evidence="9" key="1">
    <citation type="submission" date="2017-02" db="EMBL/GenBank/DDBJ databases">
        <authorList>
            <person name="Regsiter A."/>
            <person name="William W."/>
        </authorList>
    </citation>
    <scope>NUCLEOTIDE SEQUENCE</scope>
    <source>
        <strain evidence="9">Bib</strain>
    </source>
</reference>
<comment type="subcellular location">
    <subcellularLocation>
        <location evidence="1 7">Cell membrane</location>
        <topology evidence="1 7">Multi-pass membrane protein</topology>
    </subcellularLocation>
</comment>
<name>A0A3P3XL37_9SPIR</name>
<evidence type="ECO:0000256" key="5">
    <source>
        <dbReference type="ARBA" id="ARBA00022989"/>
    </source>
</evidence>
<dbReference type="GO" id="GO:0055085">
    <property type="term" value="P:transmembrane transport"/>
    <property type="evidence" value="ECO:0007669"/>
    <property type="project" value="InterPro"/>
</dbReference>
<evidence type="ECO:0000256" key="3">
    <source>
        <dbReference type="ARBA" id="ARBA00022475"/>
    </source>
</evidence>
<dbReference type="InterPro" id="IPR000515">
    <property type="entry name" value="MetI-like"/>
</dbReference>
<dbReference type="PANTHER" id="PTHR43005:SF1">
    <property type="entry name" value="SPERMIDINE_PUTRESCINE TRANSPORT SYSTEM PERMEASE PROTEIN"/>
    <property type="match status" value="1"/>
</dbReference>
<evidence type="ECO:0000256" key="6">
    <source>
        <dbReference type="ARBA" id="ARBA00023136"/>
    </source>
</evidence>
<comment type="similarity">
    <text evidence="7">Belongs to the binding-protein-dependent transport system permease family.</text>
</comment>
<feature type="domain" description="ABC transmembrane type-1" evidence="8">
    <location>
        <begin position="85"/>
        <end position="297"/>
    </location>
</feature>
<feature type="transmembrane region" description="Helical" evidence="7">
    <location>
        <begin position="122"/>
        <end position="142"/>
    </location>
</feature>
<gene>
    <name evidence="9" type="ORF">SPIROBIBN47_400019</name>
</gene>
<dbReference type="AlphaFoldDB" id="A0A3P3XL37"/>
<feature type="transmembrane region" description="Helical" evidence="7">
    <location>
        <begin position="162"/>
        <end position="181"/>
    </location>
</feature>